<evidence type="ECO:0000313" key="2">
    <source>
        <dbReference type="EMBL" id="RKI92074.1"/>
    </source>
</evidence>
<evidence type="ECO:0000313" key="3">
    <source>
        <dbReference type="Proteomes" id="UP000280696"/>
    </source>
</evidence>
<accession>A0A3A9AM58</accession>
<dbReference type="Pfam" id="PF04233">
    <property type="entry name" value="Phage_Mu_F"/>
    <property type="match status" value="1"/>
</dbReference>
<gene>
    <name evidence="2" type="ORF">D7V94_08375</name>
</gene>
<dbReference type="OrthoDB" id="9765386at2"/>
<sequence>MFEYMEDAETVSRELADIYAKASRQLNYRIDEIYDKFKDRHGLTDKDAMALLNTLKNKNDIAALKQALAGKAKTDPGYADLLAKLESQAYGARIERLEQLQTEIDRMMQEVYKQEKKITTSHYKDLAKNSYYREIYNVQRRVGFQFSFSAVDPKMINMLLNSKWSGRNYSARIWDNTKGLASELKEQMILGMLTGKTEGEMAREIANKYATGSFEARRLVRTESNFISGQMQLAAYDECDAEYYEYVATLDLRTSKQCQELDGKVFPVKDAVPGVNMNPMHPFCRSTTIIHLGGDVVPGLKRRARDPETGENKLVPASTNYKKWYQQNKAAIEKAEGKKKAKGKSLHKKQGDGNIKVQAEEMKIENFPEAFTEKAEAKSTQALIDYVNKLKGADAKVVKLYNSMKKMESIVSQGIPFKISHAKSHAVTSSYRPSTGKLVEVKLTIPKVAAGTGPGAVNTTLHENMHLIDLYLREDLAGHGHFRGSQAAKVLDEALTKVKPDIGEKAGALFKEYKEECNRIREAAKASCMKKVEELTNQYYSDGIPNVWGDIKKYKQYEKERKKLYTLMNDEIDTMSRDAMGGGIGQLQDIYDALSGGAARDSGAVLYGHGSAYYRSMDARKAEIIANYGAMSVTRPDLIDMLREDKPELVEALDALVEEMLKKVGD</sequence>
<dbReference type="NCBIfam" id="TIGR01641">
    <property type="entry name" value="phageSPP1_gp7"/>
    <property type="match status" value="1"/>
</dbReference>
<dbReference type="Proteomes" id="UP000280696">
    <property type="component" value="Unassembled WGS sequence"/>
</dbReference>
<dbReference type="RefSeq" id="WP_120468695.1">
    <property type="nucleotide sequence ID" value="NZ_RAYQ01000006.1"/>
</dbReference>
<protein>
    <recommendedName>
        <fullName evidence="1">Phage head morphogenesis domain-containing protein</fullName>
    </recommendedName>
</protein>
<reference evidence="2 3" key="1">
    <citation type="submission" date="2018-09" db="EMBL/GenBank/DDBJ databases">
        <title>Murine metabolic-syndrome-specific gut microbial biobank.</title>
        <authorList>
            <person name="Liu C."/>
        </authorList>
    </citation>
    <scope>NUCLEOTIDE SEQUENCE [LARGE SCALE GENOMIC DNA]</scope>
    <source>
        <strain evidence="2 3">0.1xD8-82</strain>
    </source>
</reference>
<comment type="caution">
    <text evidence="2">The sequence shown here is derived from an EMBL/GenBank/DDBJ whole genome shotgun (WGS) entry which is preliminary data.</text>
</comment>
<feature type="domain" description="Phage head morphogenesis" evidence="1">
    <location>
        <begin position="184"/>
        <end position="289"/>
    </location>
</feature>
<proteinExistence type="predicted"/>
<organism evidence="2 3">
    <name type="scientific">Parablautia intestinalis</name>
    <dbReference type="NCBI Taxonomy" id="2320100"/>
    <lineage>
        <taxon>Bacteria</taxon>
        <taxon>Bacillati</taxon>
        <taxon>Bacillota</taxon>
        <taxon>Clostridia</taxon>
        <taxon>Lachnospirales</taxon>
        <taxon>Lachnospiraceae</taxon>
        <taxon>Parablautia</taxon>
    </lineage>
</organism>
<keyword evidence="3" id="KW-1185">Reference proteome</keyword>
<dbReference type="InterPro" id="IPR006528">
    <property type="entry name" value="Phage_head_morphogenesis_dom"/>
</dbReference>
<dbReference type="AlphaFoldDB" id="A0A3A9AM58"/>
<evidence type="ECO:0000259" key="1">
    <source>
        <dbReference type="Pfam" id="PF04233"/>
    </source>
</evidence>
<name>A0A3A9AM58_9FIRM</name>
<dbReference type="EMBL" id="RAYQ01000006">
    <property type="protein sequence ID" value="RKI92074.1"/>
    <property type="molecule type" value="Genomic_DNA"/>
</dbReference>